<organism evidence="14 15">
    <name type="scientific">Candidatus Saganbacteria bacterium</name>
    <dbReference type="NCBI Taxonomy" id="2575572"/>
    <lineage>
        <taxon>Bacteria</taxon>
        <taxon>Bacillati</taxon>
        <taxon>Saganbacteria</taxon>
    </lineage>
</organism>
<comment type="function">
    <text evidence="10 13">This protein binds specifically to 23S rRNA; its binding is stimulated by other ribosomal proteins, e.g., L4, L17, and L20. It is important during the early stages of 50S assembly. It makes multiple contacts with different domains of the 23S rRNA in the assembled 50S subunit and ribosome.</text>
</comment>
<keyword evidence="5 10" id="KW-0694">RNA-binding</keyword>
<evidence type="ECO:0000256" key="2">
    <source>
        <dbReference type="ARBA" id="ARBA00009451"/>
    </source>
</evidence>
<dbReference type="NCBIfam" id="TIGR01044">
    <property type="entry name" value="rplV_bact"/>
    <property type="match status" value="1"/>
</dbReference>
<dbReference type="SUPFAM" id="SSF54843">
    <property type="entry name" value="Ribosomal protein L22"/>
    <property type="match status" value="1"/>
</dbReference>
<keyword evidence="6 10" id="KW-0689">Ribosomal protein</keyword>
<evidence type="ECO:0000256" key="8">
    <source>
        <dbReference type="ARBA" id="ARBA00025084"/>
    </source>
</evidence>
<comment type="function">
    <text evidence="1 10">The globular domain of the protein is located near the polypeptide exit tunnel on the outside of the subunit, while an extended beta-hairpin is found that lines the wall of the exit tunnel in the center of the 70S ribosome.</text>
</comment>
<dbReference type="InterPro" id="IPR047867">
    <property type="entry name" value="Ribosomal_uL22_bac/org-type"/>
</dbReference>
<dbReference type="InterPro" id="IPR036394">
    <property type="entry name" value="Ribosomal_uL22_sf"/>
</dbReference>
<dbReference type="Pfam" id="PF00237">
    <property type="entry name" value="Ribosomal_L22"/>
    <property type="match status" value="1"/>
</dbReference>
<keyword evidence="7 10" id="KW-0687">Ribonucleoprotein</keyword>
<dbReference type="Gene3D" id="3.90.470.10">
    <property type="entry name" value="Ribosomal protein L22/L17"/>
    <property type="match status" value="1"/>
</dbReference>
<dbReference type="Proteomes" id="UP000488506">
    <property type="component" value="Unassembled WGS sequence"/>
</dbReference>
<evidence type="ECO:0000256" key="3">
    <source>
        <dbReference type="ARBA" id="ARBA00011838"/>
    </source>
</evidence>
<dbReference type="PROSITE" id="PS00464">
    <property type="entry name" value="RIBOSOMAL_L22"/>
    <property type="match status" value="1"/>
</dbReference>
<evidence type="ECO:0000256" key="11">
    <source>
        <dbReference type="RuleBase" id="RU004005"/>
    </source>
</evidence>
<protein>
    <recommendedName>
        <fullName evidence="9 10">Large ribosomal subunit protein uL22</fullName>
    </recommendedName>
</protein>
<dbReference type="InterPro" id="IPR001063">
    <property type="entry name" value="Ribosomal_uL22"/>
</dbReference>
<evidence type="ECO:0000256" key="12">
    <source>
        <dbReference type="RuleBase" id="RU004006"/>
    </source>
</evidence>
<dbReference type="EMBL" id="WPAF01000010">
    <property type="protein sequence ID" value="KAF0134280.1"/>
    <property type="molecule type" value="Genomic_DNA"/>
</dbReference>
<evidence type="ECO:0000313" key="14">
    <source>
        <dbReference type="EMBL" id="KAF0134280.1"/>
    </source>
</evidence>
<comment type="caution">
    <text evidence="14">The sequence shown here is derived from an EMBL/GenBank/DDBJ whole genome shotgun (WGS) entry which is preliminary data.</text>
</comment>
<gene>
    <name evidence="10" type="primary">rplV</name>
    <name evidence="14" type="ORF">FD145_792</name>
</gene>
<evidence type="ECO:0000256" key="9">
    <source>
        <dbReference type="ARBA" id="ARBA00035207"/>
    </source>
</evidence>
<evidence type="ECO:0000313" key="15">
    <source>
        <dbReference type="Proteomes" id="UP000488506"/>
    </source>
</evidence>
<evidence type="ECO:0000256" key="13">
    <source>
        <dbReference type="RuleBase" id="RU004008"/>
    </source>
</evidence>
<dbReference type="CDD" id="cd00336">
    <property type="entry name" value="Ribosomal_L22"/>
    <property type="match status" value="1"/>
</dbReference>
<reference evidence="14 15" key="1">
    <citation type="submission" date="2019-12" db="EMBL/GenBank/DDBJ databases">
        <authorList>
            <person name="Wolfe R."/>
            <person name="Danczak R."/>
            <person name="Wilkins M."/>
        </authorList>
    </citation>
    <scope>NUCLEOTIDE SEQUENCE [LARGE SCALE GENOMIC DNA]</scope>
    <source>
        <strain evidence="14">X2_MaxBin.013</strain>
    </source>
</reference>
<dbReference type="InterPro" id="IPR005727">
    <property type="entry name" value="Ribosomal_uL22_bac/chlpt-type"/>
</dbReference>
<evidence type="ECO:0000256" key="4">
    <source>
        <dbReference type="ARBA" id="ARBA00022730"/>
    </source>
</evidence>
<evidence type="ECO:0000256" key="7">
    <source>
        <dbReference type="ARBA" id="ARBA00023274"/>
    </source>
</evidence>
<dbReference type="PANTHER" id="PTHR13501:SF8">
    <property type="entry name" value="LARGE RIBOSOMAL SUBUNIT PROTEIN UL22M"/>
    <property type="match status" value="1"/>
</dbReference>
<keyword evidence="4 10" id="KW-0699">rRNA-binding</keyword>
<comment type="function">
    <text evidence="8">This protein binds specifically to 23S rRNA; its binding is stimulated by other ribosomal proteins, e.g. L4, L17, and L20. It is important during the early stages of 50S assembly. It makes multiple contacts with different domains of the 23S rRNA in the assembled 50S subunit and ribosome.</text>
</comment>
<evidence type="ECO:0000256" key="6">
    <source>
        <dbReference type="ARBA" id="ARBA00022980"/>
    </source>
</evidence>
<evidence type="ECO:0000256" key="1">
    <source>
        <dbReference type="ARBA" id="ARBA00003478"/>
    </source>
</evidence>
<dbReference type="PANTHER" id="PTHR13501">
    <property type="entry name" value="CHLOROPLAST 50S RIBOSOMAL PROTEIN L22-RELATED"/>
    <property type="match status" value="1"/>
</dbReference>
<evidence type="ECO:0000256" key="5">
    <source>
        <dbReference type="ARBA" id="ARBA00022884"/>
    </source>
</evidence>
<dbReference type="InterPro" id="IPR018260">
    <property type="entry name" value="Ribosomal_uL22_CS"/>
</dbReference>
<dbReference type="GO" id="GO:0022625">
    <property type="term" value="C:cytosolic large ribosomal subunit"/>
    <property type="evidence" value="ECO:0007669"/>
    <property type="project" value="TreeGrafter"/>
</dbReference>
<proteinExistence type="inferred from homology"/>
<dbReference type="GO" id="GO:0003735">
    <property type="term" value="F:structural constituent of ribosome"/>
    <property type="evidence" value="ECO:0007669"/>
    <property type="project" value="InterPro"/>
</dbReference>
<evidence type="ECO:0000256" key="10">
    <source>
        <dbReference type="HAMAP-Rule" id="MF_01331"/>
    </source>
</evidence>
<accession>A0A833NYK7</accession>
<dbReference type="GO" id="GO:0019843">
    <property type="term" value="F:rRNA binding"/>
    <property type="evidence" value="ECO:0007669"/>
    <property type="project" value="UniProtKB-UniRule"/>
</dbReference>
<comment type="subunit">
    <text evidence="3 10 12">Part of the 50S ribosomal subunit.</text>
</comment>
<name>A0A833NYK7_UNCSA</name>
<dbReference type="HAMAP" id="MF_01331_B">
    <property type="entry name" value="Ribosomal_uL22_B"/>
    <property type="match status" value="1"/>
</dbReference>
<dbReference type="GO" id="GO:0006412">
    <property type="term" value="P:translation"/>
    <property type="evidence" value="ECO:0007669"/>
    <property type="project" value="UniProtKB-UniRule"/>
</dbReference>
<dbReference type="AlphaFoldDB" id="A0A833NYK7"/>
<sequence length="114" mass="12850">MIKVKAQAKWVRTSALKVRRILKLIQGKKAEAVLDILKFMPQKAAAITYKVLKSAIANAKNNYKLSTKELIISEAYADTASMLKRIRPRARGRAFPIKKRISHITVVVSGKEME</sequence>
<comment type="similarity">
    <text evidence="2 10 11">Belongs to the universal ribosomal protein uL22 family.</text>
</comment>